<gene>
    <name evidence="2" type="ORF">J2S05_002197</name>
</gene>
<feature type="transmembrane region" description="Helical" evidence="1">
    <location>
        <begin position="60"/>
        <end position="78"/>
    </location>
</feature>
<feature type="transmembrane region" description="Helical" evidence="1">
    <location>
        <begin position="36"/>
        <end position="54"/>
    </location>
</feature>
<evidence type="ECO:0000313" key="3">
    <source>
        <dbReference type="Proteomes" id="UP001225034"/>
    </source>
</evidence>
<evidence type="ECO:0000256" key="1">
    <source>
        <dbReference type="SAM" id="Phobius"/>
    </source>
</evidence>
<sequence>MEWYNYVSLSILLLTTLFVLILTYKNKQSEEGKGKEFLSFLMLGVFSWFVAVGITNIFSLVLYAVSVIYFIVAAVLFLKQKESASN</sequence>
<protein>
    <submittedName>
        <fullName evidence="2">Heme A synthase</fullName>
    </submittedName>
</protein>
<feature type="transmembrane region" description="Helical" evidence="1">
    <location>
        <begin position="6"/>
        <end position="24"/>
    </location>
</feature>
<reference evidence="2 3" key="1">
    <citation type="submission" date="2023-07" db="EMBL/GenBank/DDBJ databases">
        <title>Genomic Encyclopedia of Type Strains, Phase IV (KMG-IV): sequencing the most valuable type-strain genomes for metagenomic binning, comparative biology and taxonomic classification.</title>
        <authorList>
            <person name="Goeker M."/>
        </authorList>
    </citation>
    <scope>NUCLEOTIDE SEQUENCE [LARGE SCALE GENOMIC DNA]</scope>
    <source>
        <strain evidence="2 3">DSM 19154</strain>
    </source>
</reference>
<keyword evidence="1" id="KW-1133">Transmembrane helix</keyword>
<dbReference type="RefSeq" id="WP_306982691.1">
    <property type="nucleotide sequence ID" value="NZ_JAUSUA010000003.1"/>
</dbReference>
<proteinExistence type="predicted"/>
<name>A0ABT9YHQ0_9BACI</name>
<keyword evidence="3" id="KW-1185">Reference proteome</keyword>
<keyword evidence="1" id="KW-0472">Membrane</keyword>
<evidence type="ECO:0000313" key="2">
    <source>
        <dbReference type="EMBL" id="MDQ0207396.1"/>
    </source>
</evidence>
<accession>A0ABT9YHQ0</accession>
<organism evidence="2 3">
    <name type="scientific">Alkalicoccobacillus murimartini</name>
    <dbReference type="NCBI Taxonomy" id="171685"/>
    <lineage>
        <taxon>Bacteria</taxon>
        <taxon>Bacillati</taxon>
        <taxon>Bacillota</taxon>
        <taxon>Bacilli</taxon>
        <taxon>Bacillales</taxon>
        <taxon>Bacillaceae</taxon>
        <taxon>Alkalicoccobacillus</taxon>
    </lineage>
</organism>
<keyword evidence="1" id="KW-0812">Transmembrane</keyword>
<dbReference type="Proteomes" id="UP001225034">
    <property type="component" value="Unassembled WGS sequence"/>
</dbReference>
<dbReference type="EMBL" id="JAUSUA010000003">
    <property type="protein sequence ID" value="MDQ0207396.1"/>
    <property type="molecule type" value="Genomic_DNA"/>
</dbReference>
<comment type="caution">
    <text evidence="2">The sequence shown here is derived from an EMBL/GenBank/DDBJ whole genome shotgun (WGS) entry which is preliminary data.</text>
</comment>